<dbReference type="GO" id="GO:0000160">
    <property type="term" value="P:phosphorelay signal transduction system"/>
    <property type="evidence" value="ECO:0007669"/>
    <property type="project" value="InterPro"/>
</dbReference>
<evidence type="ECO:0000256" key="2">
    <source>
        <dbReference type="ARBA" id="ARBA00022553"/>
    </source>
</evidence>
<dbReference type="InterPro" id="IPR001789">
    <property type="entry name" value="Sig_transdc_resp-reg_receiver"/>
</dbReference>
<dbReference type="AlphaFoldDB" id="A0A0M6WI85"/>
<comment type="function">
    <text evidence="3">May play the central regulatory role in sporulation. It may be an element of the effector pathway responsible for the activation of sporulation genes in response to nutritional stress. Spo0A may act in concert with spo0H (a sigma factor) to control the expression of some genes that are critical to the sporulation process.</text>
</comment>
<dbReference type="STRING" id="301302.ERS852420_03522"/>
<dbReference type="PANTHER" id="PTHR44591">
    <property type="entry name" value="STRESS RESPONSE REGULATOR PROTEIN 1"/>
    <property type="match status" value="1"/>
</dbReference>
<dbReference type="Gene3D" id="3.40.50.2300">
    <property type="match status" value="1"/>
</dbReference>
<proteinExistence type="predicted"/>
<evidence type="ECO:0000256" key="1">
    <source>
        <dbReference type="ARBA" id="ARBA00018672"/>
    </source>
</evidence>
<sequence length="137" mass="16063">MNIIICDDRIDDRKNLSDLLSDYGEKKNYEFAITEYDSGEQLCEEQSALEACQLLFLDINMQGMDGLKTAMRIKEKYPKLPVVLVTAYMNYARVIDIAYLYQHSFRNILSVPLHLEHILMEYHINRIGHWSNQYSGH</sequence>
<organism evidence="6 7">
    <name type="scientific">Roseburia faecis</name>
    <dbReference type="NCBI Taxonomy" id="301302"/>
    <lineage>
        <taxon>Bacteria</taxon>
        <taxon>Bacillati</taxon>
        <taxon>Bacillota</taxon>
        <taxon>Clostridia</taxon>
        <taxon>Lachnospirales</taxon>
        <taxon>Lachnospiraceae</taxon>
        <taxon>Roseburia</taxon>
    </lineage>
</organism>
<evidence type="ECO:0000313" key="6">
    <source>
        <dbReference type="EMBL" id="CRL36374.1"/>
    </source>
</evidence>
<feature type="domain" description="Response regulatory" evidence="5">
    <location>
        <begin position="2"/>
        <end position="126"/>
    </location>
</feature>
<dbReference type="EMBL" id="CVRR01000012">
    <property type="protein sequence ID" value="CRL36374.1"/>
    <property type="molecule type" value="Genomic_DNA"/>
</dbReference>
<feature type="modified residue" description="4-aspartylphosphate" evidence="4">
    <location>
        <position position="58"/>
    </location>
</feature>
<dbReference type="SMART" id="SM00448">
    <property type="entry name" value="REC"/>
    <property type="match status" value="1"/>
</dbReference>
<reference evidence="7" key="1">
    <citation type="submission" date="2015-05" db="EMBL/GenBank/DDBJ databases">
        <authorList>
            <consortium name="Pathogen Informatics"/>
        </authorList>
    </citation>
    <scope>NUCLEOTIDE SEQUENCE [LARGE SCALE GENOMIC DNA]</scope>
    <source>
        <strain evidence="7">M72</strain>
    </source>
</reference>
<evidence type="ECO:0000313" key="7">
    <source>
        <dbReference type="Proteomes" id="UP000049979"/>
    </source>
</evidence>
<evidence type="ECO:0000256" key="3">
    <source>
        <dbReference type="ARBA" id="ARBA00024867"/>
    </source>
</evidence>
<dbReference type="PANTHER" id="PTHR44591:SF21">
    <property type="entry name" value="TWO-COMPONENT RESPONSE REGULATOR"/>
    <property type="match status" value="1"/>
</dbReference>
<protein>
    <recommendedName>
        <fullName evidence="1">Stage 0 sporulation protein A homolog</fullName>
    </recommendedName>
</protein>
<dbReference type="PROSITE" id="PS50110">
    <property type="entry name" value="RESPONSE_REGULATORY"/>
    <property type="match status" value="1"/>
</dbReference>
<dbReference type="InterPro" id="IPR050595">
    <property type="entry name" value="Bact_response_regulator"/>
</dbReference>
<dbReference type="RefSeq" id="WP_416389706.1">
    <property type="nucleotide sequence ID" value="NZ_CVRR01000012.1"/>
</dbReference>
<name>A0A0M6WI85_9FIRM</name>
<keyword evidence="2 4" id="KW-0597">Phosphoprotein</keyword>
<keyword evidence="7" id="KW-1185">Reference proteome</keyword>
<evidence type="ECO:0000256" key="4">
    <source>
        <dbReference type="PROSITE-ProRule" id="PRU00169"/>
    </source>
</evidence>
<accession>A0A0M6WI85</accession>
<gene>
    <name evidence="6" type="ORF">M72_26071</name>
</gene>
<evidence type="ECO:0000259" key="5">
    <source>
        <dbReference type="PROSITE" id="PS50110"/>
    </source>
</evidence>
<dbReference type="InterPro" id="IPR011006">
    <property type="entry name" value="CheY-like_superfamily"/>
</dbReference>
<dbReference type="SUPFAM" id="SSF52172">
    <property type="entry name" value="CheY-like"/>
    <property type="match status" value="1"/>
</dbReference>
<dbReference type="Proteomes" id="UP000049979">
    <property type="component" value="Unassembled WGS sequence"/>
</dbReference>
<dbReference type="Pfam" id="PF00072">
    <property type="entry name" value="Response_reg"/>
    <property type="match status" value="1"/>
</dbReference>